<gene>
    <name evidence="1" type="ORF">BV25DRAFT_780326</name>
</gene>
<sequence length="252" mass="28218">MSRGGRCRCRTRENFALLIRASCPDVAANSDPLRLRHFDVPQLTPSYALQCLWDYMCCIVRIPSKESPTNKTVYDLKRWLLVTRLDGKNTTKKSHPAILQLLSLLNLALVASNLPNEHLRLPLHALHKFRLRWAAFQSGRSRLGTLGPASLRDVRMHGVRGLERVFVRLRGIRAKIVPAFKFLSRAHICASAWQFNINNIDPHENTFASPSAGAKDTSISDPPSSLADSAGRAETPPSTPCHVLNSRGWRLI</sequence>
<comment type="caution">
    <text evidence="1">The sequence shown here is derived from an EMBL/GenBank/DDBJ whole genome shotgun (WGS) entry which is preliminary data.</text>
</comment>
<name>A0ACB8SZG3_9AGAM</name>
<dbReference type="Proteomes" id="UP000814140">
    <property type="component" value="Unassembled WGS sequence"/>
</dbReference>
<dbReference type="EMBL" id="MU277213">
    <property type="protein sequence ID" value="KAI0061350.1"/>
    <property type="molecule type" value="Genomic_DNA"/>
</dbReference>
<reference evidence="1" key="1">
    <citation type="submission" date="2021-03" db="EMBL/GenBank/DDBJ databases">
        <authorList>
            <consortium name="DOE Joint Genome Institute"/>
            <person name="Ahrendt S."/>
            <person name="Looney B.P."/>
            <person name="Miyauchi S."/>
            <person name="Morin E."/>
            <person name="Drula E."/>
            <person name="Courty P.E."/>
            <person name="Chicoki N."/>
            <person name="Fauchery L."/>
            <person name="Kohler A."/>
            <person name="Kuo A."/>
            <person name="Labutti K."/>
            <person name="Pangilinan J."/>
            <person name="Lipzen A."/>
            <person name="Riley R."/>
            <person name="Andreopoulos W."/>
            <person name="He G."/>
            <person name="Johnson J."/>
            <person name="Barry K.W."/>
            <person name="Grigoriev I.V."/>
            <person name="Nagy L."/>
            <person name="Hibbett D."/>
            <person name="Henrissat B."/>
            <person name="Matheny P.B."/>
            <person name="Labbe J."/>
            <person name="Martin F."/>
        </authorList>
    </citation>
    <scope>NUCLEOTIDE SEQUENCE</scope>
    <source>
        <strain evidence="1">HHB10654</strain>
    </source>
</reference>
<evidence type="ECO:0000313" key="2">
    <source>
        <dbReference type="Proteomes" id="UP000814140"/>
    </source>
</evidence>
<evidence type="ECO:0000313" key="1">
    <source>
        <dbReference type="EMBL" id="KAI0061350.1"/>
    </source>
</evidence>
<organism evidence="1 2">
    <name type="scientific">Artomyces pyxidatus</name>
    <dbReference type="NCBI Taxonomy" id="48021"/>
    <lineage>
        <taxon>Eukaryota</taxon>
        <taxon>Fungi</taxon>
        <taxon>Dikarya</taxon>
        <taxon>Basidiomycota</taxon>
        <taxon>Agaricomycotina</taxon>
        <taxon>Agaricomycetes</taxon>
        <taxon>Russulales</taxon>
        <taxon>Auriscalpiaceae</taxon>
        <taxon>Artomyces</taxon>
    </lineage>
</organism>
<reference evidence="1" key="2">
    <citation type="journal article" date="2022" name="New Phytol.">
        <title>Evolutionary transition to the ectomycorrhizal habit in the genomes of a hyperdiverse lineage of mushroom-forming fungi.</title>
        <authorList>
            <person name="Looney B."/>
            <person name="Miyauchi S."/>
            <person name="Morin E."/>
            <person name="Drula E."/>
            <person name="Courty P.E."/>
            <person name="Kohler A."/>
            <person name="Kuo A."/>
            <person name="LaButti K."/>
            <person name="Pangilinan J."/>
            <person name="Lipzen A."/>
            <person name="Riley R."/>
            <person name="Andreopoulos W."/>
            <person name="He G."/>
            <person name="Johnson J."/>
            <person name="Nolan M."/>
            <person name="Tritt A."/>
            <person name="Barry K.W."/>
            <person name="Grigoriev I.V."/>
            <person name="Nagy L.G."/>
            <person name="Hibbett D."/>
            <person name="Henrissat B."/>
            <person name="Matheny P.B."/>
            <person name="Labbe J."/>
            <person name="Martin F.M."/>
        </authorList>
    </citation>
    <scope>NUCLEOTIDE SEQUENCE</scope>
    <source>
        <strain evidence="1">HHB10654</strain>
    </source>
</reference>
<keyword evidence="2" id="KW-1185">Reference proteome</keyword>
<accession>A0ACB8SZG3</accession>
<proteinExistence type="predicted"/>
<protein>
    <submittedName>
        <fullName evidence="1">Uncharacterized protein</fullName>
    </submittedName>
</protein>